<reference evidence="2 3" key="1">
    <citation type="submission" date="2018-10" db="EMBL/GenBank/DDBJ databases">
        <title>Fifty Aureobasidium pullulans genomes reveal a recombining polyextremotolerant generalist.</title>
        <authorList>
            <person name="Gostincar C."/>
            <person name="Turk M."/>
            <person name="Zajc J."/>
            <person name="Gunde-Cimerman N."/>
        </authorList>
    </citation>
    <scope>NUCLEOTIDE SEQUENCE [LARGE SCALE GENOMIC DNA]</scope>
    <source>
        <strain evidence="2 3">EXF-11013</strain>
    </source>
</reference>
<dbReference type="Proteomes" id="UP000310687">
    <property type="component" value="Unassembled WGS sequence"/>
</dbReference>
<evidence type="ECO:0000313" key="2">
    <source>
        <dbReference type="EMBL" id="THW49472.1"/>
    </source>
</evidence>
<keyword evidence="1" id="KW-1133">Transmembrane helix</keyword>
<evidence type="ECO:0000256" key="1">
    <source>
        <dbReference type="SAM" id="Phobius"/>
    </source>
</evidence>
<organism evidence="2 3">
    <name type="scientific">Aureobasidium pullulans</name>
    <name type="common">Black yeast</name>
    <name type="synonym">Pullularia pullulans</name>
    <dbReference type="NCBI Taxonomy" id="5580"/>
    <lineage>
        <taxon>Eukaryota</taxon>
        <taxon>Fungi</taxon>
        <taxon>Dikarya</taxon>
        <taxon>Ascomycota</taxon>
        <taxon>Pezizomycotina</taxon>
        <taxon>Dothideomycetes</taxon>
        <taxon>Dothideomycetidae</taxon>
        <taxon>Dothideales</taxon>
        <taxon>Saccotheciaceae</taxon>
        <taxon>Aureobasidium</taxon>
    </lineage>
</organism>
<proteinExistence type="predicted"/>
<dbReference type="AlphaFoldDB" id="A0A4S8Y6P0"/>
<protein>
    <submittedName>
        <fullName evidence="2">Uncharacterized protein</fullName>
    </submittedName>
</protein>
<evidence type="ECO:0000313" key="3">
    <source>
        <dbReference type="Proteomes" id="UP000310687"/>
    </source>
</evidence>
<dbReference type="EMBL" id="QZAL01000013">
    <property type="protein sequence ID" value="THW49472.1"/>
    <property type="molecule type" value="Genomic_DNA"/>
</dbReference>
<feature type="transmembrane region" description="Helical" evidence="1">
    <location>
        <begin position="35"/>
        <end position="57"/>
    </location>
</feature>
<accession>A0A4S8Y6P0</accession>
<name>A0A4S8Y6P0_AURPU</name>
<gene>
    <name evidence="2" type="ORF">D6D22_01661</name>
</gene>
<feature type="transmembrane region" description="Helical" evidence="1">
    <location>
        <begin position="64"/>
        <end position="81"/>
    </location>
</feature>
<sequence>MLTQNANNYQLIRTIPSTTESAFKNSIHHHFKQNFTIYLVTFNPFVVIVSVSPPFLVSHRLEKVCMLLVSCCFAFLNHIMVTRLDCKYQVTPSSIL</sequence>
<keyword evidence="1" id="KW-0472">Membrane</keyword>
<keyword evidence="1" id="KW-0812">Transmembrane</keyword>
<comment type="caution">
    <text evidence="2">The sequence shown here is derived from an EMBL/GenBank/DDBJ whole genome shotgun (WGS) entry which is preliminary data.</text>
</comment>